<evidence type="ECO:0000313" key="2">
    <source>
        <dbReference type="Proteomes" id="UP000663879"/>
    </source>
</evidence>
<dbReference type="AlphaFoldDB" id="A0A813PAS8"/>
<dbReference type="GO" id="GO:0007051">
    <property type="term" value="P:spindle organization"/>
    <property type="evidence" value="ECO:0007669"/>
    <property type="project" value="InterPro"/>
</dbReference>
<dbReference type="InterPro" id="IPR016024">
    <property type="entry name" value="ARM-type_fold"/>
</dbReference>
<proteinExistence type="predicted"/>
<dbReference type="InterPro" id="IPR011989">
    <property type="entry name" value="ARM-like"/>
</dbReference>
<reference evidence="1" key="1">
    <citation type="submission" date="2021-02" db="EMBL/GenBank/DDBJ databases">
        <authorList>
            <person name="Nowell W R."/>
        </authorList>
    </citation>
    <scope>NUCLEOTIDE SEQUENCE</scope>
    <source>
        <strain evidence="1">Ploen Becks lab</strain>
    </source>
</reference>
<dbReference type="OrthoDB" id="205662at2759"/>
<sequence>MKTKVDYDRDRLINFDKEIKKRIEVAIDHIQNGKALENSQRDEALEFYCLAINQLVQSVKKFSTIGFCFPHTEEDMITRLLFLFKKMKNLNYQSATLEHIQRSFKLNNVCPVAMSHNTFRLLCFVNYCNSVELQELQNTIQSNNWSKSARINAENNGLIFDWSFKIRKKEAKHQLKLQMQAHFKPEPIFYFFSNDYRFRIEILDSLKNNFSTSNTLDTLDLVLKWITLMLMKNNPLLFYKILEYLTELIEYLKSINYTLTDYELNLFAPYFLKNLADLRSYVRELVGNIFKSLTSISNVYKCSDILVDLIEKYEIIPLSSQCIEQIGFLIDDYGLEKLNSKRVIDILKKYYRDNNYDNLRCKSLHAISKAKVKSLGKLREFMTDSEISKIPGALHKVSNLNSKPVYLTEIVKNLEPHAITDVSQIKNVILNIFNEDFDIALLSLCNIDLFLSSDKKKIYLDDYADCLVYACVKKLELICFEILNTGSLLLFSLVDAIMDTLELIFEKQLGNKVQKKTIKFFIYTLLNLMTKSTGLDQLLIFRLNLLFNLLFNYFNATYGFQAIFELLDDVINEQIPSDFVRVTTNEMLTFIRKRMNIFFKHLIKDKNICDLMDVKEMLVFFDGLIQKNPTKSWTVGTPREDFEVINLFLTQMVQRTDGIMDQLRLVKERLSEDSELSIILSTIVSKITGC</sequence>
<dbReference type="GO" id="GO:0030951">
    <property type="term" value="P:establishment or maintenance of microtubule cytoskeleton polarity"/>
    <property type="evidence" value="ECO:0007669"/>
    <property type="project" value="InterPro"/>
</dbReference>
<dbReference type="SUPFAM" id="SSF48371">
    <property type="entry name" value="ARM repeat"/>
    <property type="match status" value="1"/>
</dbReference>
<dbReference type="Gene3D" id="1.25.10.10">
    <property type="entry name" value="Leucine-rich Repeat Variant"/>
    <property type="match status" value="1"/>
</dbReference>
<dbReference type="GO" id="GO:0051010">
    <property type="term" value="F:microtubule plus-end binding"/>
    <property type="evidence" value="ECO:0007669"/>
    <property type="project" value="InterPro"/>
</dbReference>
<dbReference type="PANTHER" id="PTHR12609">
    <property type="entry name" value="MICROTUBULE ASSOCIATED PROTEIN XMAP215"/>
    <property type="match status" value="1"/>
</dbReference>
<gene>
    <name evidence="1" type="ORF">OXX778_LOCUS3940</name>
</gene>
<evidence type="ECO:0000313" key="1">
    <source>
        <dbReference type="EMBL" id="CAF0751478.1"/>
    </source>
</evidence>
<dbReference type="InterPro" id="IPR045110">
    <property type="entry name" value="XMAP215"/>
</dbReference>
<accession>A0A813PAS8</accession>
<organism evidence="1 2">
    <name type="scientific">Brachionus calyciflorus</name>
    <dbReference type="NCBI Taxonomy" id="104777"/>
    <lineage>
        <taxon>Eukaryota</taxon>
        <taxon>Metazoa</taxon>
        <taxon>Spiralia</taxon>
        <taxon>Gnathifera</taxon>
        <taxon>Rotifera</taxon>
        <taxon>Eurotatoria</taxon>
        <taxon>Monogononta</taxon>
        <taxon>Pseudotrocha</taxon>
        <taxon>Ploima</taxon>
        <taxon>Brachionidae</taxon>
        <taxon>Brachionus</taxon>
    </lineage>
</organism>
<comment type="caution">
    <text evidence="1">The sequence shown here is derived from an EMBL/GenBank/DDBJ whole genome shotgun (WGS) entry which is preliminary data.</text>
</comment>
<dbReference type="Proteomes" id="UP000663879">
    <property type="component" value="Unassembled WGS sequence"/>
</dbReference>
<dbReference type="GO" id="GO:0046785">
    <property type="term" value="P:microtubule polymerization"/>
    <property type="evidence" value="ECO:0007669"/>
    <property type="project" value="InterPro"/>
</dbReference>
<protein>
    <submittedName>
        <fullName evidence="1">Uncharacterized protein</fullName>
    </submittedName>
</protein>
<dbReference type="GO" id="GO:0061863">
    <property type="term" value="F:microtubule plus end polymerase"/>
    <property type="evidence" value="ECO:0007669"/>
    <property type="project" value="InterPro"/>
</dbReference>
<name>A0A813PAS8_9BILA</name>
<dbReference type="EMBL" id="CAJNOC010000370">
    <property type="protein sequence ID" value="CAF0751478.1"/>
    <property type="molecule type" value="Genomic_DNA"/>
</dbReference>
<keyword evidence="2" id="KW-1185">Reference proteome</keyword>